<dbReference type="AlphaFoldDB" id="A0A9Y4MTI8"/>
<feature type="compositionally biased region" description="Basic and acidic residues" evidence="1">
    <location>
        <begin position="202"/>
        <end position="219"/>
    </location>
</feature>
<proteinExistence type="predicted"/>
<dbReference type="Gene3D" id="2.60.40.10">
    <property type="entry name" value="Immunoglobulins"/>
    <property type="match status" value="1"/>
</dbReference>
<dbReference type="InterPro" id="IPR003599">
    <property type="entry name" value="Ig_sub"/>
</dbReference>
<dbReference type="Proteomes" id="UP000694891">
    <property type="component" value="Unplaced"/>
</dbReference>
<organism evidence="4 5">
    <name type="scientific">Stegastes partitus</name>
    <name type="common">bicolor damselfish</name>
    <dbReference type="NCBI Taxonomy" id="144197"/>
    <lineage>
        <taxon>Eukaryota</taxon>
        <taxon>Metazoa</taxon>
        <taxon>Chordata</taxon>
        <taxon>Craniata</taxon>
        <taxon>Vertebrata</taxon>
        <taxon>Euteleostomi</taxon>
        <taxon>Actinopterygii</taxon>
        <taxon>Neopterygii</taxon>
        <taxon>Teleostei</taxon>
        <taxon>Neoteleostei</taxon>
        <taxon>Acanthomorphata</taxon>
        <taxon>Ovalentaria</taxon>
        <taxon>Pomacentridae</taxon>
        <taxon>Stegastes</taxon>
    </lineage>
</organism>
<feature type="region of interest" description="Disordered" evidence="1">
    <location>
        <begin position="227"/>
        <end position="256"/>
    </location>
</feature>
<dbReference type="RefSeq" id="XP_008274242.1">
    <property type="nucleotide sequence ID" value="XM_008276020.1"/>
</dbReference>
<dbReference type="SMART" id="SM00409">
    <property type="entry name" value="IG"/>
    <property type="match status" value="1"/>
</dbReference>
<evidence type="ECO:0000259" key="3">
    <source>
        <dbReference type="PROSITE" id="PS50835"/>
    </source>
</evidence>
<name>A0A9Y4MTI8_9TELE</name>
<keyword evidence="4" id="KW-1185">Reference proteome</keyword>
<protein>
    <submittedName>
        <fullName evidence="5">Uncharacterized protein LOC103353180 isoform X3</fullName>
    </submittedName>
</protein>
<dbReference type="InterPro" id="IPR013783">
    <property type="entry name" value="Ig-like_fold"/>
</dbReference>
<dbReference type="SUPFAM" id="SSF48726">
    <property type="entry name" value="Immunoglobulin"/>
    <property type="match status" value="1"/>
</dbReference>
<evidence type="ECO:0000256" key="1">
    <source>
        <dbReference type="SAM" id="MobiDB-lite"/>
    </source>
</evidence>
<dbReference type="InterPro" id="IPR013106">
    <property type="entry name" value="Ig_V-set"/>
</dbReference>
<dbReference type="InterPro" id="IPR007110">
    <property type="entry name" value="Ig-like_dom"/>
</dbReference>
<evidence type="ECO:0000256" key="2">
    <source>
        <dbReference type="SAM" id="SignalP"/>
    </source>
</evidence>
<dbReference type="Pfam" id="PF07686">
    <property type="entry name" value="V-set"/>
    <property type="match status" value="1"/>
</dbReference>
<evidence type="ECO:0000313" key="4">
    <source>
        <dbReference type="Proteomes" id="UP000694891"/>
    </source>
</evidence>
<dbReference type="PROSITE" id="PS50835">
    <property type="entry name" value="IG_LIKE"/>
    <property type="match status" value="1"/>
</dbReference>
<reference evidence="5" key="1">
    <citation type="submission" date="2025-08" db="UniProtKB">
        <authorList>
            <consortium name="RefSeq"/>
        </authorList>
    </citation>
    <scope>IDENTIFICATION</scope>
</reference>
<feature type="chain" id="PRO_5041368124" evidence="2">
    <location>
        <begin position="18"/>
        <end position="256"/>
    </location>
</feature>
<dbReference type="InterPro" id="IPR036179">
    <property type="entry name" value="Ig-like_dom_sf"/>
</dbReference>
<feature type="signal peptide" evidence="2">
    <location>
        <begin position="1"/>
        <end position="17"/>
    </location>
</feature>
<evidence type="ECO:0000313" key="5">
    <source>
        <dbReference type="RefSeq" id="XP_008274242.1"/>
    </source>
</evidence>
<feature type="region of interest" description="Disordered" evidence="1">
    <location>
        <begin position="202"/>
        <end position="221"/>
    </location>
</feature>
<feature type="domain" description="Ig-like" evidence="3">
    <location>
        <begin position="24"/>
        <end position="131"/>
    </location>
</feature>
<accession>A0A9Y4MTI8</accession>
<dbReference type="GeneID" id="103353180"/>
<keyword evidence="2" id="KW-0732">Signal</keyword>
<gene>
    <name evidence="5" type="primary">LOC103353180</name>
</gene>
<sequence length="256" mass="29330">MDGLYVLLLFFSGIVSCSHHLFSGSVLEVTARPGDNITVCCDCKISKGVYIVWFRNCSHENQPTLVLKLNDRKLWESTENQKSDSKPRFELMKSLSSDSWDLLIKNITNADEGLYYCGTEEMKMENKDHITDVYIHRYSNMTTRITVNSTGPHQEIQENCKTEQNCDVCWKLLFSLCPAVAVLSSLFSLLVYKLCQKTATKHQDDEKRHESRSQGKQDDDVCYAALDIRQPSQRPKRKQTQSSDFSTYSAIKTSRV</sequence>
<feature type="compositionally biased region" description="Polar residues" evidence="1">
    <location>
        <begin position="240"/>
        <end position="256"/>
    </location>
</feature>